<evidence type="ECO:0000313" key="3">
    <source>
        <dbReference type="Proteomes" id="UP000245926"/>
    </source>
</evidence>
<gene>
    <name evidence="2" type="ORF">DK389_18405</name>
</gene>
<dbReference type="Proteomes" id="UP000245926">
    <property type="component" value="Chromosome"/>
</dbReference>
<proteinExistence type="predicted"/>
<feature type="transmembrane region" description="Helical" evidence="1">
    <location>
        <begin position="171"/>
        <end position="187"/>
    </location>
</feature>
<organism evidence="2 3">
    <name type="scientific">Methylobacterium durans</name>
    <dbReference type="NCBI Taxonomy" id="2202825"/>
    <lineage>
        <taxon>Bacteria</taxon>
        <taxon>Pseudomonadati</taxon>
        <taxon>Pseudomonadota</taxon>
        <taxon>Alphaproteobacteria</taxon>
        <taxon>Hyphomicrobiales</taxon>
        <taxon>Methylobacteriaceae</taxon>
        <taxon>Methylobacterium</taxon>
    </lineage>
</organism>
<feature type="transmembrane region" description="Helical" evidence="1">
    <location>
        <begin position="358"/>
        <end position="388"/>
    </location>
</feature>
<evidence type="ECO:0000313" key="2">
    <source>
        <dbReference type="EMBL" id="AWN42110.1"/>
    </source>
</evidence>
<keyword evidence="3" id="KW-1185">Reference proteome</keyword>
<feature type="transmembrane region" description="Helical" evidence="1">
    <location>
        <begin position="233"/>
        <end position="255"/>
    </location>
</feature>
<dbReference type="RefSeq" id="WP_109891671.1">
    <property type="nucleotide sequence ID" value="NZ_CP029550.1"/>
</dbReference>
<feature type="transmembrane region" description="Helical" evidence="1">
    <location>
        <begin position="106"/>
        <end position="123"/>
    </location>
</feature>
<dbReference type="OrthoDB" id="8437837at2"/>
<reference evidence="3" key="1">
    <citation type="submission" date="2018-05" db="EMBL/GenBank/DDBJ databases">
        <title>Complete Genome Sequence of Methylobacterium sp. 17SD2-17.</title>
        <authorList>
            <person name="Srinivasan S."/>
        </authorList>
    </citation>
    <scope>NUCLEOTIDE SEQUENCE [LARGE SCALE GENOMIC DNA]</scope>
    <source>
        <strain evidence="3">17SD2-17</strain>
    </source>
</reference>
<keyword evidence="1" id="KW-0812">Transmembrane</keyword>
<feature type="transmembrane region" description="Helical" evidence="1">
    <location>
        <begin position="318"/>
        <end position="338"/>
    </location>
</feature>
<protein>
    <submittedName>
        <fullName evidence="2">Peptide ABC transporter permease</fullName>
    </submittedName>
</protein>
<dbReference type="AlphaFoldDB" id="A0A2U8W9I5"/>
<feature type="transmembrane region" description="Helical" evidence="1">
    <location>
        <begin position="12"/>
        <end position="35"/>
    </location>
</feature>
<dbReference type="EMBL" id="CP029550">
    <property type="protein sequence ID" value="AWN42110.1"/>
    <property type="molecule type" value="Genomic_DNA"/>
</dbReference>
<feature type="transmembrane region" description="Helical" evidence="1">
    <location>
        <begin position="41"/>
        <end position="59"/>
    </location>
</feature>
<name>A0A2U8W9I5_9HYPH</name>
<keyword evidence="1" id="KW-1133">Transmembrane helix</keyword>
<dbReference type="KEGG" id="mets:DK389_18405"/>
<feature type="transmembrane region" description="Helical" evidence="1">
    <location>
        <begin position="130"/>
        <end position="151"/>
    </location>
</feature>
<evidence type="ECO:0000256" key="1">
    <source>
        <dbReference type="SAM" id="Phobius"/>
    </source>
</evidence>
<sequence>MSRASNTTVDPALDAAALLRRVGFFGLFVIIPVVAQVGRRATVVLTPIAIVLLILASALDGRQRPLRPAISALVRSPAFLAGSLVILWAALSLAWTPFLGSAAERVLNLLATILLTLAGYLALPDRMRSANLYLLPLGVTAGGIVAVMIGLFGDALVRSGAEDDQILDRGLIMLALLVWPAIAWLRSRHRDREALVTALIVAAAIAASPKATQIIALTIGAAAFLLTTVSPRIGVAVTAGITAALLALAPLIPFVGRPIGATLLGSGHPGVLSLKAWQKVVTSEPVRLVTGHGFETALRGRAYNLLPGNAPSTMLFELWYELGIVGALAAAYALYISIHRIGRDAPALAPGAMAAIATAYTIACIGIGLAVMWWFTTLTVAILVFVSIQRGQFRSRRPKISLLRRIREDREAGAA</sequence>
<keyword evidence="1" id="KW-0472">Membrane</keyword>
<accession>A0A2U8W9I5</accession>
<feature type="transmembrane region" description="Helical" evidence="1">
    <location>
        <begin position="79"/>
        <end position="100"/>
    </location>
</feature>